<organism evidence="1">
    <name type="scientific">Schistocephalus solidus</name>
    <name type="common">Tapeworm</name>
    <dbReference type="NCBI Taxonomy" id="70667"/>
    <lineage>
        <taxon>Eukaryota</taxon>
        <taxon>Metazoa</taxon>
        <taxon>Spiralia</taxon>
        <taxon>Lophotrochozoa</taxon>
        <taxon>Platyhelminthes</taxon>
        <taxon>Cestoda</taxon>
        <taxon>Eucestoda</taxon>
        <taxon>Diphyllobothriidea</taxon>
        <taxon>Diphyllobothriidae</taxon>
        <taxon>Schistocephalus</taxon>
    </lineage>
</organism>
<sequence length="109" mass="11830">MPSPCVRKSEKGGVWSIQPVRVCENSQAEEEGKTEYQIAVRVSRIGLIPTGISTQHRLCAYERVNTQKKALWEAEREGEETVTGIGCVQLSFAARGGGVMSGENLHGAV</sequence>
<reference evidence="1" key="1">
    <citation type="submission" date="2016-01" db="EMBL/GenBank/DDBJ databases">
        <title>Reference transcriptome for the parasite Schistocephalus solidus: insights into the molecular evolution of parasitism.</title>
        <authorList>
            <person name="Hebert F.O."/>
            <person name="Grambauer S."/>
            <person name="Barber I."/>
            <person name="Landry C.R."/>
            <person name="Aubin-Horth N."/>
        </authorList>
    </citation>
    <scope>NUCLEOTIDE SEQUENCE</scope>
</reference>
<proteinExistence type="predicted"/>
<dbReference type="AlphaFoldDB" id="A0A0X3PCZ1"/>
<gene>
    <name evidence="1" type="ORF">TR102458</name>
</gene>
<protein>
    <submittedName>
        <fullName evidence="1">Uncharacterized protein</fullName>
    </submittedName>
</protein>
<evidence type="ECO:0000313" key="1">
    <source>
        <dbReference type="EMBL" id="JAP49180.1"/>
    </source>
</evidence>
<accession>A0A0X3PCZ1</accession>
<name>A0A0X3PCZ1_SCHSO</name>
<dbReference type="EMBL" id="GEEE01014045">
    <property type="protein sequence ID" value="JAP49180.1"/>
    <property type="molecule type" value="Transcribed_RNA"/>
</dbReference>
<feature type="non-terminal residue" evidence="1">
    <location>
        <position position="109"/>
    </location>
</feature>